<dbReference type="GO" id="GO:0043190">
    <property type="term" value="C:ATP-binding cassette (ABC) transporter complex"/>
    <property type="evidence" value="ECO:0007669"/>
    <property type="project" value="InterPro"/>
</dbReference>
<proteinExistence type="inferred from homology"/>
<feature type="transmembrane region" description="Helical" evidence="9">
    <location>
        <begin position="191"/>
        <end position="214"/>
    </location>
</feature>
<dbReference type="RefSeq" id="WP_330931509.1">
    <property type="nucleotide sequence ID" value="NZ_CP119075.1"/>
</dbReference>
<evidence type="ECO:0000256" key="5">
    <source>
        <dbReference type="ARBA" id="ARBA00022519"/>
    </source>
</evidence>
<evidence type="ECO:0000256" key="9">
    <source>
        <dbReference type="RuleBase" id="RU361157"/>
    </source>
</evidence>
<evidence type="ECO:0000256" key="4">
    <source>
        <dbReference type="ARBA" id="ARBA00022475"/>
    </source>
</evidence>
<reference evidence="11" key="1">
    <citation type="submission" date="2023-03" db="EMBL/GenBank/DDBJ databases">
        <title>Lomoglobus Profundus gen. nov., sp. nov., a novel member of the phylum Verrucomicrobia, isolated from deep-marine sediment of South China Sea.</title>
        <authorList>
            <person name="Ahmad T."/>
            <person name="Ishaq S.E."/>
            <person name="Wang F."/>
        </authorList>
    </citation>
    <scope>NUCLEOTIDE SEQUENCE</scope>
    <source>
        <strain evidence="11">LMO-M01</strain>
    </source>
</reference>
<accession>A0AAF0CSX8</accession>
<keyword evidence="6 9" id="KW-0812">Transmembrane</keyword>
<evidence type="ECO:0000256" key="2">
    <source>
        <dbReference type="ARBA" id="ARBA00007783"/>
    </source>
</evidence>
<dbReference type="PRINTS" id="PR00164">
    <property type="entry name" value="ABC2TRNSPORT"/>
</dbReference>
<feature type="transmembrane region" description="Helical" evidence="9">
    <location>
        <begin position="73"/>
        <end position="101"/>
    </location>
</feature>
<sequence length="270" mass="30129">MKKKRSHLLSVFTSYRELLWQFTVRNLQMRHQGSYLGIVWSVLNPLLMVALYVFVFGYVFGGSFNTSQPESRVAYALTVFLGLTIYGFVGEVMGFSVTSIISQPNLVKKVVFPMEILPTSAVWVAAFNTLISLLLVGIGLVFLGDGLPLRALWLPVVLLPLGMMMLGGAWLGAAIGVFFRDVGQTIGFLNMVVMFSSGVFYPVSAIPEAAWAILRFNPLLLTIHMARECMIWNEPFNPKYLAYTFLVGFGMMVTGHWVFQRLKSAFADVV</sequence>
<protein>
    <recommendedName>
        <fullName evidence="9">Transport permease protein</fullName>
    </recommendedName>
</protein>
<dbReference type="GO" id="GO:0140359">
    <property type="term" value="F:ABC-type transporter activity"/>
    <property type="evidence" value="ECO:0007669"/>
    <property type="project" value="InterPro"/>
</dbReference>
<dbReference type="Pfam" id="PF01061">
    <property type="entry name" value="ABC2_membrane"/>
    <property type="match status" value="1"/>
</dbReference>
<evidence type="ECO:0000256" key="7">
    <source>
        <dbReference type="ARBA" id="ARBA00022989"/>
    </source>
</evidence>
<dbReference type="InterPro" id="IPR000412">
    <property type="entry name" value="ABC_2_transport"/>
</dbReference>
<keyword evidence="5" id="KW-0997">Cell inner membrane</keyword>
<name>A0AAF0CSX8_9BACT</name>
<dbReference type="EMBL" id="CP119075">
    <property type="protein sequence ID" value="WED67356.1"/>
    <property type="molecule type" value="Genomic_DNA"/>
</dbReference>
<feature type="transmembrane region" description="Helical" evidence="9">
    <location>
        <begin position="240"/>
        <end position="259"/>
    </location>
</feature>
<dbReference type="Proteomes" id="UP001218638">
    <property type="component" value="Chromosome"/>
</dbReference>
<evidence type="ECO:0000256" key="3">
    <source>
        <dbReference type="ARBA" id="ARBA00022448"/>
    </source>
</evidence>
<keyword evidence="12" id="KW-1185">Reference proteome</keyword>
<feature type="transmembrane region" description="Helical" evidence="9">
    <location>
        <begin position="122"/>
        <end position="144"/>
    </location>
</feature>
<keyword evidence="8 9" id="KW-0472">Membrane</keyword>
<feature type="transmembrane region" description="Helical" evidence="9">
    <location>
        <begin position="35"/>
        <end position="61"/>
    </location>
</feature>
<comment type="subcellular location">
    <subcellularLocation>
        <location evidence="1">Cell inner membrane</location>
        <topology evidence="1">Multi-pass membrane protein</topology>
    </subcellularLocation>
    <subcellularLocation>
        <location evidence="9">Cell membrane</location>
        <topology evidence="9">Multi-pass membrane protein</topology>
    </subcellularLocation>
</comment>
<dbReference type="InterPro" id="IPR013525">
    <property type="entry name" value="ABC2_TM"/>
</dbReference>
<feature type="domain" description="ABC transmembrane type-2" evidence="10">
    <location>
        <begin position="36"/>
        <end position="262"/>
    </location>
</feature>
<evidence type="ECO:0000256" key="1">
    <source>
        <dbReference type="ARBA" id="ARBA00004429"/>
    </source>
</evidence>
<keyword evidence="4 9" id="KW-1003">Cell membrane</keyword>
<dbReference type="PANTHER" id="PTHR30413:SF8">
    <property type="entry name" value="TRANSPORT PERMEASE PROTEIN"/>
    <property type="match status" value="1"/>
</dbReference>
<keyword evidence="7 9" id="KW-1133">Transmembrane helix</keyword>
<organism evidence="11 12">
    <name type="scientific">Synoicihabitans lomoniglobus</name>
    <dbReference type="NCBI Taxonomy" id="2909285"/>
    <lineage>
        <taxon>Bacteria</taxon>
        <taxon>Pseudomonadati</taxon>
        <taxon>Verrucomicrobiota</taxon>
        <taxon>Opitutia</taxon>
        <taxon>Opitutales</taxon>
        <taxon>Opitutaceae</taxon>
        <taxon>Synoicihabitans</taxon>
    </lineage>
</organism>
<dbReference type="AlphaFoldDB" id="A0AAF0CSX8"/>
<comment type="similarity">
    <text evidence="2 9">Belongs to the ABC-2 integral membrane protein family.</text>
</comment>
<dbReference type="KEGG" id="slom:PXH66_10900"/>
<evidence type="ECO:0000313" key="12">
    <source>
        <dbReference type="Proteomes" id="UP001218638"/>
    </source>
</evidence>
<evidence type="ECO:0000313" key="11">
    <source>
        <dbReference type="EMBL" id="WED67356.1"/>
    </source>
</evidence>
<evidence type="ECO:0000256" key="8">
    <source>
        <dbReference type="ARBA" id="ARBA00023136"/>
    </source>
</evidence>
<dbReference type="PROSITE" id="PS51012">
    <property type="entry name" value="ABC_TM2"/>
    <property type="match status" value="1"/>
</dbReference>
<dbReference type="GO" id="GO:0015920">
    <property type="term" value="P:lipopolysaccharide transport"/>
    <property type="evidence" value="ECO:0007669"/>
    <property type="project" value="TreeGrafter"/>
</dbReference>
<dbReference type="InterPro" id="IPR047817">
    <property type="entry name" value="ABC2_TM_bact-type"/>
</dbReference>
<gene>
    <name evidence="11" type="ORF">PXH66_10900</name>
</gene>
<keyword evidence="3 9" id="KW-0813">Transport</keyword>
<evidence type="ECO:0000256" key="6">
    <source>
        <dbReference type="ARBA" id="ARBA00022692"/>
    </source>
</evidence>
<evidence type="ECO:0000259" key="10">
    <source>
        <dbReference type="PROSITE" id="PS51012"/>
    </source>
</evidence>
<dbReference type="PANTHER" id="PTHR30413">
    <property type="entry name" value="INNER MEMBRANE TRANSPORT PERMEASE"/>
    <property type="match status" value="1"/>
</dbReference>
<feature type="transmembrane region" description="Helical" evidence="9">
    <location>
        <begin position="156"/>
        <end position="179"/>
    </location>
</feature>